<gene>
    <name evidence="3" type="ORF">PgNI_09907</name>
</gene>
<evidence type="ECO:0000313" key="2">
    <source>
        <dbReference type="Proteomes" id="UP000515153"/>
    </source>
</evidence>
<proteinExistence type="predicted"/>
<evidence type="ECO:0000313" key="3">
    <source>
        <dbReference type="RefSeq" id="XP_030978289.1"/>
    </source>
</evidence>
<reference evidence="3" key="1">
    <citation type="journal article" date="2019" name="Mol. Biol. Evol.">
        <title>Blast fungal genomes show frequent chromosomal changes, gene gains and losses, and effector gene turnover.</title>
        <authorList>
            <person name="Gomez Luciano L.B."/>
            <person name="Jason Tsai I."/>
            <person name="Chuma I."/>
            <person name="Tosa Y."/>
            <person name="Chen Y.H."/>
            <person name="Li J.Y."/>
            <person name="Li M.Y."/>
            <person name="Jade Lu M.Y."/>
            <person name="Nakayashiki H."/>
            <person name="Li W.H."/>
        </authorList>
    </citation>
    <scope>NUCLEOTIDE SEQUENCE</scope>
    <source>
        <strain evidence="3">NI907</strain>
    </source>
</reference>
<reference evidence="3" key="3">
    <citation type="submission" date="2025-08" db="UniProtKB">
        <authorList>
            <consortium name="RefSeq"/>
        </authorList>
    </citation>
    <scope>IDENTIFICATION</scope>
    <source>
        <strain evidence="3">NI907</strain>
    </source>
</reference>
<sequence>RTPRSAFSAQPDPRRVGGSVSPAGANALESADWRCWMSSWWGLGAAQLTQPHAASRAASKDRVRLSVDRHAVTASSLTVHTVTVAFMQRSDILARPKAEPVENTTFAHRLRFWLASAAPPPKA</sequence>
<accession>A0A6P8ATT7</accession>
<dbReference type="GeneID" id="41964796"/>
<dbReference type="AlphaFoldDB" id="A0A6P8ATT7"/>
<organism evidence="2 3">
    <name type="scientific">Pyricularia grisea</name>
    <name type="common">Crabgrass-specific blast fungus</name>
    <name type="synonym">Magnaporthe grisea</name>
    <dbReference type="NCBI Taxonomy" id="148305"/>
    <lineage>
        <taxon>Eukaryota</taxon>
        <taxon>Fungi</taxon>
        <taxon>Dikarya</taxon>
        <taxon>Ascomycota</taxon>
        <taxon>Pezizomycotina</taxon>
        <taxon>Sordariomycetes</taxon>
        <taxon>Sordariomycetidae</taxon>
        <taxon>Magnaporthales</taxon>
        <taxon>Pyriculariaceae</taxon>
        <taxon>Pyricularia</taxon>
    </lineage>
</organism>
<feature type="non-terminal residue" evidence="3">
    <location>
        <position position="1"/>
    </location>
</feature>
<reference evidence="3" key="2">
    <citation type="submission" date="2019-10" db="EMBL/GenBank/DDBJ databases">
        <authorList>
            <consortium name="NCBI Genome Project"/>
        </authorList>
    </citation>
    <scope>NUCLEOTIDE SEQUENCE</scope>
    <source>
        <strain evidence="3">NI907</strain>
    </source>
</reference>
<dbReference type="RefSeq" id="XP_030978289.1">
    <property type="nucleotide sequence ID" value="XM_031129888.1"/>
</dbReference>
<evidence type="ECO:0000256" key="1">
    <source>
        <dbReference type="SAM" id="MobiDB-lite"/>
    </source>
</evidence>
<feature type="region of interest" description="Disordered" evidence="1">
    <location>
        <begin position="1"/>
        <end position="24"/>
    </location>
</feature>
<dbReference type="Proteomes" id="UP000515153">
    <property type="component" value="Unplaced"/>
</dbReference>
<keyword evidence="2" id="KW-1185">Reference proteome</keyword>
<name>A0A6P8ATT7_PYRGI</name>
<protein>
    <submittedName>
        <fullName evidence="3">Uncharacterized protein</fullName>
    </submittedName>
</protein>
<dbReference type="KEGG" id="pgri:PgNI_09907"/>